<dbReference type="FunFam" id="3.40.50.300:FF:000527">
    <property type="entry name" value="Tyrosine-protein kinase etk"/>
    <property type="match status" value="1"/>
</dbReference>
<dbReference type="SUPFAM" id="SSF52540">
    <property type="entry name" value="P-loop containing nucleoside triphosphate hydrolases"/>
    <property type="match status" value="1"/>
</dbReference>
<accession>X0S5W7</accession>
<proteinExistence type="inferred from homology"/>
<comment type="catalytic activity">
    <reaction evidence="8">
        <text>L-tyrosyl-[protein] + ATP = O-phospho-L-tyrosyl-[protein] + ADP + H(+)</text>
        <dbReference type="Rhea" id="RHEA:10596"/>
        <dbReference type="Rhea" id="RHEA-COMP:10136"/>
        <dbReference type="Rhea" id="RHEA-COMP:20101"/>
        <dbReference type="ChEBI" id="CHEBI:15378"/>
        <dbReference type="ChEBI" id="CHEBI:30616"/>
        <dbReference type="ChEBI" id="CHEBI:46858"/>
        <dbReference type="ChEBI" id="CHEBI:61978"/>
        <dbReference type="ChEBI" id="CHEBI:456216"/>
        <dbReference type="EC" id="2.7.10.2"/>
    </reaction>
</comment>
<protein>
    <recommendedName>
        <fullName evidence="2">non-specific protein-tyrosine kinase</fullName>
        <ecNumber evidence="2">2.7.10.2</ecNumber>
    </recommendedName>
</protein>
<dbReference type="EMBL" id="BARS01005638">
    <property type="protein sequence ID" value="GAF76409.1"/>
    <property type="molecule type" value="Genomic_DNA"/>
</dbReference>
<dbReference type="NCBIfam" id="TIGR01007">
    <property type="entry name" value="eps_fam"/>
    <property type="match status" value="1"/>
</dbReference>
<dbReference type="Pfam" id="PF13614">
    <property type="entry name" value="AAA_31"/>
    <property type="match status" value="1"/>
</dbReference>
<dbReference type="AlphaFoldDB" id="X0S5W7"/>
<dbReference type="GO" id="GO:0042802">
    <property type="term" value="F:identical protein binding"/>
    <property type="evidence" value="ECO:0007669"/>
    <property type="project" value="UniProtKB-ARBA"/>
</dbReference>
<evidence type="ECO:0000256" key="2">
    <source>
        <dbReference type="ARBA" id="ARBA00011903"/>
    </source>
</evidence>
<dbReference type="InterPro" id="IPR050445">
    <property type="entry name" value="Bact_polysacc_biosynth/exp"/>
</dbReference>
<feature type="domain" description="AAA" evidence="10">
    <location>
        <begin position="188"/>
        <end position="311"/>
    </location>
</feature>
<sequence>QLAPLLLQMAQQGLDKSKQKESILQASLDEARFEAVTHQRDTSHITMLEQNVLRLRRLHDAIIDQIAGVDLRQGHGEIQATIIKDATASGQIVSPKISRIIACWILGTLGIGFVLVYVQDTIDDRFRTPEELSKRVGHPLIGLVRALPELSGEGLKKVSAFGDPVSVFVESFRTLRTSLTLSGVDSTRIAFTSSEPGDGKTTVIANLAVVCAQSGKKTLLIDGDLRRPGLTRLLDLKSKPGLSDLLNADDEVSDMISDYLASTDAPNLDVLPAGPRRQNPSELLASDRLAQIFAWAETKYDQILVDCPPTLVASDAVLVGRIVDGMVLIVRPDKNRRKLVFRATQNLTEMKIPLLGLVANGVGAENNKGYSFGEGEGYGYGYGYGDDENNDEDEGEIEQQGNGDSYQGISFQSKTSDQSENDQENLPANFRKT</sequence>
<evidence type="ECO:0000256" key="8">
    <source>
        <dbReference type="ARBA" id="ARBA00051245"/>
    </source>
</evidence>
<evidence type="ECO:0000256" key="7">
    <source>
        <dbReference type="ARBA" id="ARBA00023137"/>
    </source>
</evidence>
<dbReference type="GO" id="GO:0005524">
    <property type="term" value="F:ATP binding"/>
    <property type="evidence" value="ECO:0007669"/>
    <property type="project" value="UniProtKB-KW"/>
</dbReference>
<feature type="non-terminal residue" evidence="11">
    <location>
        <position position="1"/>
    </location>
</feature>
<feature type="region of interest" description="Disordered" evidence="9">
    <location>
        <begin position="381"/>
        <end position="433"/>
    </location>
</feature>
<dbReference type="PANTHER" id="PTHR32309:SF13">
    <property type="entry name" value="FERRIC ENTEROBACTIN TRANSPORT PROTEIN FEPE"/>
    <property type="match status" value="1"/>
</dbReference>
<evidence type="ECO:0000256" key="4">
    <source>
        <dbReference type="ARBA" id="ARBA00022741"/>
    </source>
</evidence>
<comment type="similarity">
    <text evidence="1">Belongs to the CpsD/CapB family.</text>
</comment>
<dbReference type="CDD" id="cd05387">
    <property type="entry name" value="BY-kinase"/>
    <property type="match status" value="1"/>
</dbReference>
<keyword evidence="7" id="KW-0829">Tyrosine-protein kinase</keyword>
<evidence type="ECO:0000256" key="3">
    <source>
        <dbReference type="ARBA" id="ARBA00022679"/>
    </source>
</evidence>
<dbReference type="PANTHER" id="PTHR32309">
    <property type="entry name" value="TYROSINE-PROTEIN KINASE"/>
    <property type="match status" value="1"/>
</dbReference>
<evidence type="ECO:0000256" key="6">
    <source>
        <dbReference type="ARBA" id="ARBA00022840"/>
    </source>
</evidence>
<dbReference type="GO" id="GO:0005886">
    <property type="term" value="C:plasma membrane"/>
    <property type="evidence" value="ECO:0007669"/>
    <property type="project" value="TreeGrafter"/>
</dbReference>
<comment type="caution">
    <text evidence="11">The sequence shown here is derived from an EMBL/GenBank/DDBJ whole genome shotgun (WGS) entry which is preliminary data.</text>
</comment>
<feature type="non-terminal residue" evidence="11">
    <location>
        <position position="433"/>
    </location>
</feature>
<keyword evidence="6" id="KW-0067">ATP-binding</keyword>
<dbReference type="InterPro" id="IPR025669">
    <property type="entry name" value="AAA_dom"/>
</dbReference>
<keyword evidence="4" id="KW-0547">Nucleotide-binding</keyword>
<gene>
    <name evidence="11" type="ORF">S01H1_11057</name>
</gene>
<dbReference type="EC" id="2.7.10.2" evidence="2"/>
<dbReference type="GO" id="GO:0004715">
    <property type="term" value="F:non-membrane spanning protein tyrosine kinase activity"/>
    <property type="evidence" value="ECO:0007669"/>
    <property type="project" value="UniProtKB-EC"/>
</dbReference>
<dbReference type="InterPro" id="IPR005702">
    <property type="entry name" value="Wzc-like_C"/>
</dbReference>
<evidence type="ECO:0000256" key="1">
    <source>
        <dbReference type="ARBA" id="ARBA00007316"/>
    </source>
</evidence>
<evidence type="ECO:0000313" key="11">
    <source>
        <dbReference type="EMBL" id="GAF76409.1"/>
    </source>
</evidence>
<organism evidence="11">
    <name type="scientific">marine sediment metagenome</name>
    <dbReference type="NCBI Taxonomy" id="412755"/>
    <lineage>
        <taxon>unclassified sequences</taxon>
        <taxon>metagenomes</taxon>
        <taxon>ecological metagenomes</taxon>
    </lineage>
</organism>
<reference evidence="11" key="1">
    <citation type="journal article" date="2014" name="Front. Microbiol.">
        <title>High frequency of phylogenetically diverse reductive dehalogenase-homologous genes in deep subseafloor sedimentary metagenomes.</title>
        <authorList>
            <person name="Kawai M."/>
            <person name="Futagami T."/>
            <person name="Toyoda A."/>
            <person name="Takaki Y."/>
            <person name="Nishi S."/>
            <person name="Hori S."/>
            <person name="Arai W."/>
            <person name="Tsubouchi T."/>
            <person name="Morono Y."/>
            <person name="Uchiyama I."/>
            <person name="Ito T."/>
            <person name="Fujiyama A."/>
            <person name="Inagaki F."/>
            <person name="Takami H."/>
        </authorList>
    </citation>
    <scope>NUCLEOTIDE SEQUENCE</scope>
    <source>
        <strain evidence="11">Expedition CK06-06</strain>
    </source>
</reference>
<evidence type="ECO:0000259" key="10">
    <source>
        <dbReference type="Pfam" id="PF13614"/>
    </source>
</evidence>
<feature type="compositionally biased region" description="Acidic residues" evidence="9">
    <location>
        <begin position="385"/>
        <end position="397"/>
    </location>
</feature>
<feature type="compositionally biased region" description="Polar residues" evidence="9">
    <location>
        <begin position="405"/>
        <end position="418"/>
    </location>
</feature>
<name>X0S5W7_9ZZZZ</name>
<evidence type="ECO:0000256" key="9">
    <source>
        <dbReference type="SAM" id="MobiDB-lite"/>
    </source>
</evidence>
<dbReference type="Gene3D" id="3.40.50.300">
    <property type="entry name" value="P-loop containing nucleotide triphosphate hydrolases"/>
    <property type="match status" value="1"/>
</dbReference>
<keyword evidence="5" id="KW-0418">Kinase</keyword>
<dbReference type="InterPro" id="IPR027417">
    <property type="entry name" value="P-loop_NTPase"/>
</dbReference>
<keyword evidence="3" id="KW-0808">Transferase</keyword>
<evidence type="ECO:0000256" key="5">
    <source>
        <dbReference type="ARBA" id="ARBA00022777"/>
    </source>
</evidence>